<dbReference type="SUPFAM" id="SSF56935">
    <property type="entry name" value="Porins"/>
    <property type="match status" value="3"/>
</dbReference>
<evidence type="ECO:0000313" key="3">
    <source>
        <dbReference type="Proteomes" id="UP000184139"/>
    </source>
</evidence>
<keyword evidence="1" id="KW-0732">Signal</keyword>
<sequence length="677" mass="76046">MKIQLFWFIAAALLILPAEKGLADDSVKVSGSLEVGAQVADGVEESAKSQEYEDLDDAPIGNFSLDYDTESYFLGIEGTRVGLDDQQYQIEGRSYGKFKYSLFYDEIPHNLSFDAQTFYSSVGSDTLTIEGSSPANQASWRTFDYHVDRQKFGGTFDLSFDSPFFFHVGVERVEKDGLKPLGTGSFSGVVELPEPVDYATNNFTLAGGYRTDEMSIKLSGLYSSFSNDNTFLDWQNPFLGITEHNSLPPDNDYMELGVNMIWRQLPALSTLSVAGSYSNLTSDFSQDQEGSLLPSGLNSTVFEGDISTMSLSAALASRPTDDLDTRLFYKYFDRNNDSTVIEYDGGGNDTHLLEYTRHTLGFDADYKLAGHTRLGGGYEYENVDRRNRPDGDSNSDNLLYVELKNTSLDYLTARLKYSYLNRDTDADHDLAGVSAFASEYIVQFVQRYDVASKQKHEIQVAVELYPLDNLDFGVSYTYADNNYDDVVLGRTDDTGHEFYLDFMWRAARMLDLSGFAGYENYQADSNHYNYSPGQIADPRVADRSPSSFRWTQDISEDFWIVGLNAGMSIIPDRLRLNLSCQYQKSDGKSDFTSEGSSALLPITQYDDYDITTVSAKVDYTLTERLGLGVGYIYEKSTYEDQQYLEYDYAPGGTYLSGAYADHDYEVHVGYVTIKYSF</sequence>
<keyword evidence="3" id="KW-1185">Reference proteome</keyword>
<accession>A0A1M5YG73</accession>
<name>A0A1M5YG73_9BACT</name>
<dbReference type="RefSeq" id="WP_073378915.1">
    <property type="nucleotide sequence ID" value="NZ_FQXS01000036.1"/>
</dbReference>
<dbReference type="Proteomes" id="UP000184139">
    <property type="component" value="Unassembled WGS sequence"/>
</dbReference>
<protein>
    <submittedName>
        <fullName evidence="2">Decaheme-associated outer membrane protein, MtrB/PioB family</fullName>
    </submittedName>
</protein>
<dbReference type="NCBIfam" id="TIGR03509">
    <property type="entry name" value="OMP_MtrB_PioB"/>
    <property type="match status" value="1"/>
</dbReference>
<dbReference type="InterPro" id="IPR020016">
    <property type="entry name" value="Decahaem-assoc_OM_MtrB/PioB"/>
</dbReference>
<gene>
    <name evidence="2" type="ORF">SAMN02745124_03978</name>
</gene>
<proteinExistence type="predicted"/>
<evidence type="ECO:0000313" key="2">
    <source>
        <dbReference type="EMBL" id="SHI10858.1"/>
    </source>
</evidence>
<dbReference type="OrthoDB" id="5428103at2"/>
<reference evidence="2 3" key="1">
    <citation type="submission" date="2016-11" db="EMBL/GenBank/DDBJ databases">
        <authorList>
            <person name="Jaros S."/>
            <person name="Januszkiewicz K."/>
            <person name="Wedrychowicz H."/>
        </authorList>
    </citation>
    <scope>NUCLEOTIDE SEQUENCE [LARGE SCALE GENOMIC DNA]</scope>
    <source>
        <strain evidence="2 3">DSM 9705</strain>
    </source>
</reference>
<dbReference type="EMBL" id="FQXS01000036">
    <property type="protein sequence ID" value="SHI10858.1"/>
    <property type="molecule type" value="Genomic_DNA"/>
</dbReference>
<feature type="signal peptide" evidence="1">
    <location>
        <begin position="1"/>
        <end position="23"/>
    </location>
</feature>
<feature type="chain" id="PRO_5012319224" evidence="1">
    <location>
        <begin position="24"/>
        <end position="677"/>
    </location>
</feature>
<dbReference type="AlphaFoldDB" id="A0A1M5YG73"/>
<dbReference type="STRING" id="1121409.SAMN02745124_03978"/>
<organism evidence="2 3">
    <name type="scientific">Desulfofustis glycolicus DSM 9705</name>
    <dbReference type="NCBI Taxonomy" id="1121409"/>
    <lineage>
        <taxon>Bacteria</taxon>
        <taxon>Pseudomonadati</taxon>
        <taxon>Thermodesulfobacteriota</taxon>
        <taxon>Desulfobulbia</taxon>
        <taxon>Desulfobulbales</taxon>
        <taxon>Desulfocapsaceae</taxon>
        <taxon>Desulfofustis</taxon>
    </lineage>
</organism>
<evidence type="ECO:0000256" key="1">
    <source>
        <dbReference type="SAM" id="SignalP"/>
    </source>
</evidence>
<dbReference type="Pfam" id="PF11854">
    <property type="entry name" value="MtrB_PioB"/>
    <property type="match status" value="1"/>
</dbReference>